<dbReference type="GO" id="GO:0016567">
    <property type="term" value="P:protein ubiquitination"/>
    <property type="evidence" value="ECO:0007669"/>
    <property type="project" value="InterPro"/>
</dbReference>
<dbReference type="CDD" id="cd16651">
    <property type="entry name" value="SPL-RING_NSE2"/>
    <property type="match status" value="1"/>
</dbReference>
<keyword evidence="6" id="KW-0479">Metal-binding</keyword>
<evidence type="ECO:0000256" key="13">
    <source>
        <dbReference type="SAM" id="MobiDB-lite"/>
    </source>
</evidence>
<comment type="pathway">
    <text evidence="2">Protein modification; protein sumoylation.</text>
</comment>
<dbReference type="PROSITE" id="PS51044">
    <property type="entry name" value="ZF_SP_RING"/>
    <property type="match status" value="1"/>
</dbReference>
<dbReference type="GeneID" id="89941017"/>
<feature type="compositionally biased region" description="Basic and acidic residues" evidence="13">
    <location>
        <begin position="166"/>
        <end position="183"/>
    </location>
</feature>
<dbReference type="InterPro" id="IPR026846">
    <property type="entry name" value="Nse2(Mms21)"/>
</dbReference>
<dbReference type="EMBL" id="MU853346">
    <property type="protein sequence ID" value="KAK4111403.1"/>
    <property type="molecule type" value="Genomic_DNA"/>
</dbReference>
<dbReference type="SUPFAM" id="SSF57850">
    <property type="entry name" value="RING/U-box"/>
    <property type="match status" value="1"/>
</dbReference>
<feature type="compositionally biased region" description="Acidic residues" evidence="13">
    <location>
        <begin position="186"/>
        <end position="204"/>
    </location>
</feature>
<dbReference type="SMART" id="SM00504">
    <property type="entry name" value="Ubox"/>
    <property type="match status" value="1"/>
</dbReference>
<evidence type="ECO:0000313" key="16">
    <source>
        <dbReference type="Proteomes" id="UP001302812"/>
    </source>
</evidence>
<dbReference type="InterPro" id="IPR004181">
    <property type="entry name" value="Znf_MIZ"/>
</dbReference>
<keyword evidence="5" id="KW-0808">Transferase</keyword>
<dbReference type="GO" id="GO:0004842">
    <property type="term" value="F:ubiquitin-protein transferase activity"/>
    <property type="evidence" value="ECO:0007669"/>
    <property type="project" value="InterPro"/>
</dbReference>
<feature type="domain" description="SP-RING-type" evidence="14">
    <location>
        <begin position="291"/>
        <end position="371"/>
    </location>
</feature>
<keyword evidence="10" id="KW-0413">Isomerase</keyword>
<gene>
    <name evidence="15" type="ORF">N656DRAFT_790475</name>
</gene>
<feature type="compositionally biased region" description="Acidic residues" evidence="13">
    <location>
        <begin position="379"/>
        <end position="389"/>
    </location>
</feature>
<evidence type="ECO:0000256" key="12">
    <source>
        <dbReference type="PROSITE-ProRule" id="PRU00452"/>
    </source>
</evidence>
<dbReference type="PANTHER" id="PTHR21330:SF1">
    <property type="entry name" value="E3 SUMO-PROTEIN LIGASE NSE2"/>
    <property type="match status" value="1"/>
</dbReference>
<evidence type="ECO:0000313" key="15">
    <source>
        <dbReference type="EMBL" id="KAK4111403.1"/>
    </source>
</evidence>
<evidence type="ECO:0000256" key="1">
    <source>
        <dbReference type="ARBA" id="ARBA00004123"/>
    </source>
</evidence>
<evidence type="ECO:0000256" key="4">
    <source>
        <dbReference type="ARBA" id="ARBA00013194"/>
    </source>
</evidence>
<dbReference type="GO" id="GO:0005634">
    <property type="term" value="C:nucleus"/>
    <property type="evidence" value="ECO:0007669"/>
    <property type="project" value="UniProtKB-SubCell"/>
</dbReference>
<dbReference type="GO" id="GO:0016925">
    <property type="term" value="P:protein sumoylation"/>
    <property type="evidence" value="ECO:0007669"/>
    <property type="project" value="TreeGrafter"/>
</dbReference>
<reference evidence="15" key="1">
    <citation type="journal article" date="2023" name="Mol. Phylogenet. Evol.">
        <title>Genome-scale phylogeny and comparative genomics of the fungal order Sordariales.</title>
        <authorList>
            <person name="Hensen N."/>
            <person name="Bonometti L."/>
            <person name="Westerberg I."/>
            <person name="Brannstrom I.O."/>
            <person name="Guillou S."/>
            <person name="Cros-Aarteil S."/>
            <person name="Calhoun S."/>
            <person name="Haridas S."/>
            <person name="Kuo A."/>
            <person name="Mondo S."/>
            <person name="Pangilinan J."/>
            <person name="Riley R."/>
            <person name="LaButti K."/>
            <person name="Andreopoulos B."/>
            <person name="Lipzen A."/>
            <person name="Chen C."/>
            <person name="Yan M."/>
            <person name="Daum C."/>
            <person name="Ng V."/>
            <person name="Clum A."/>
            <person name="Steindorff A."/>
            <person name="Ohm R.A."/>
            <person name="Martin F."/>
            <person name="Silar P."/>
            <person name="Natvig D.O."/>
            <person name="Lalanne C."/>
            <person name="Gautier V."/>
            <person name="Ament-Velasquez S.L."/>
            <person name="Kruys A."/>
            <person name="Hutchinson M.I."/>
            <person name="Powell A.J."/>
            <person name="Barry K."/>
            <person name="Miller A.N."/>
            <person name="Grigoriev I.V."/>
            <person name="Debuchy R."/>
            <person name="Gladieux P."/>
            <person name="Hiltunen Thoren M."/>
            <person name="Johannesson H."/>
        </authorList>
    </citation>
    <scope>NUCLEOTIDE SEQUENCE</scope>
    <source>
        <strain evidence="15">CBS 508.74</strain>
    </source>
</reference>
<evidence type="ECO:0000256" key="3">
    <source>
        <dbReference type="ARBA" id="ARBA00008212"/>
    </source>
</evidence>
<dbReference type="AlphaFoldDB" id="A0AAN6TBP3"/>
<evidence type="ECO:0000256" key="8">
    <source>
        <dbReference type="ARBA" id="ARBA00022786"/>
    </source>
</evidence>
<dbReference type="InterPro" id="IPR013083">
    <property type="entry name" value="Znf_RING/FYVE/PHD"/>
</dbReference>
<dbReference type="InterPro" id="IPR003613">
    <property type="entry name" value="Ubox_domain"/>
</dbReference>
<keyword evidence="10" id="KW-0697">Rotamase</keyword>
<comment type="similarity">
    <text evidence="3">Belongs to the NSE2 family.</text>
</comment>
<keyword evidence="8" id="KW-0833">Ubl conjugation pathway</keyword>
<evidence type="ECO:0000256" key="6">
    <source>
        <dbReference type="ARBA" id="ARBA00022723"/>
    </source>
</evidence>
<accession>A0AAN6TBP3</accession>
<evidence type="ECO:0000256" key="9">
    <source>
        <dbReference type="ARBA" id="ARBA00022833"/>
    </source>
</evidence>
<dbReference type="GO" id="GO:0000724">
    <property type="term" value="P:double-strand break repair via homologous recombination"/>
    <property type="evidence" value="ECO:0007669"/>
    <property type="project" value="InterPro"/>
</dbReference>
<dbReference type="Proteomes" id="UP001302812">
    <property type="component" value="Unassembled WGS sequence"/>
</dbReference>
<evidence type="ECO:0000256" key="10">
    <source>
        <dbReference type="ARBA" id="ARBA00023110"/>
    </source>
</evidence>
<name>A0AAN6TBP3_9PEZI</name>
<keyword evidence="11" id="KW-0539">Nucleus</keyword>
<evidence type="ECO:0000256" key="11">
    <source>
        <dbReference type="ARBA" id="ARBA00023242"/>
    </source>
</evidence>
<evidence type="ECO:0000256" key="7">
    <source>
        <dbReference type="ARBA" id="ARBA00022771"/>
    </source>
</evidence>
<proteinExistence type="inferred from homology"/>
<organism evidence="15 16">
    <name type="scientific">Canariomyces notabilis</name>
    <dbReference type="NCBI Taxonomy" id="2074819"/>
    <lineage>
        <taxon>Eukaryota</taxon>
        <taxon>Fungi</taxon>
        <taxon>Dikarya</taxon>
        <taxon>Ascomycota</taxon>
        <taxon>Pezizomycotina</taxon>
        <taxon>Sordariomycetes</taxon>
        <taxon>Sordariomycetidae</taxon>
        <taxon>Sordariales</taxon>
        <taxon>Chaetomiaceae</taxon>
        <taxon>Canariomyces</taxon>
    </lineage>
</organism>
<dbReference type="RefSeq" id="XP_064668973.1">
    <property type="nucleotide sequence ID" value="XM_064816892.1"/>
</dbReference>
<evidence type="ECO:0000259" key="14">
    <source>
        <dbReference type="PROSITE" id="PS51044"/>
    </source>
</evidence>
<evidence type="ECO:0000256" key="2">
    <source>
        <dbReference type="ARBA" id="ARBA00004718"/>
    </source>
</evidence>
<evidence type="ECO:0000256" key="5">
    <source>
        <dbReference type="ARBA" id="ARBA00022679"/>
    </source>
</evidence>
<reference evidence="15" key="2">
    <citation type="submission" date="2023-05" db="EMBL/GenBank/DDBJ databases">
        <authorList>
            <consortium name="Lawrence Berkeley National Laboratory"/>
            <person name="Steindorff A."/>
            <person name="Hensen N."/>
            <person name="Bonometti L."/>
            <person name="Westerberg I."/>
            <person name="Brannstrom I.O."/>
            <person name="Guillou S."/>
            <person name="Cros-Aarteil S."/>
            <person name="Calhoun S."/>
            <person name="Haridas S."/>
            <person name="Kuo A."/>
            <person name="Mondo S."/>
            <person name="Pangilinan J."/>
            <person name="Riley R."/>
            <person name="Labutti K."/>
            <person name="Andreopoulos B."/>
            <person name="Lipzen A."/>
            <person name="Chen C."/>
            <person name="Yanf M."/>
            <person name="Daum C."/>
            <person name="Ng V."/>
            <person name="Clum A."/>
            <person name="Ohm R."/>
            <person name="Martin F."/>
            <person name="Silar P."/>
            <person name="Natvig D."/>
            <person name="Lalanne C."/>
            <person name="Gautier V."/>
            <person name="Ament-Velasquez S.L."/>
            <person name="Kruys A."/>
            <person name="Hutchinson M.I."/>
            <person name="Powell A.J."/>
            <person name="Barry K."/>
            <person name="Miller A.N."/>
            <person name="Grigoriev I.V."/>
            <person name="Debuchy R."/>
            <person name="Gladieux P."/>
            <person name="Thoren M.H."/>
            <person name="Johannesson H."/>
        </authorList>
    </citation>
    <scope>NUCLEOTIDE SEQUENCE</scope>
    <source>
        <strain evidence="15">CBS 508.74</strain>
    </source>
</reference>
<keyword evidence="7 12" id="KW-0863">Zinc-finger</keyword>
<dbReference type="EC" id="5.2.1.8" evidence="4"/>
<keyword evidence="16" id="KW-1185">Reference proteome</keyword>
<feature type="compositionally biased region" description="Basic and acidic residues" evidence="13">
    <location>
        <begin position="401"/>
        <end position="418"/>
    </location>
</feature>
<keyword evidence="9" id="KW-0862">Zinc</keyword>
<feature type="region of interest" description="Disordered" evidence="13">
    <location>
        <begin position="373"/>
        <end position="418"/>
    </location>
</feature>
<feature type="region of interest" description="Disordered" evidence="13">
    <location>
        <begin position="159"/>
        <end position="211"/>
    </location>
</feature>
<comment type="caution">
    <text evidence="15">The sequence shown here is derived from an EMBL/GenBank/DDBJ whole genome shotgun (WGS) entry which is preliminary data.</text>
</comment>
<dbReference type="Pfam" id="PF11789">
    <property type="entry name" value="zf-Nse"/>
    <property type="match status" value="1"/>
</dbReference>
<comment type="subcellular location">
    <subcellularLocation>
        <location evidence="1">Nucleus</location>
    </subcellularLocation>
</comment>
<dbReference type="PANTHER" id="PTHR21330">
    <property type="entry name" value="E3 SUMO-PROTEIN LIGASE NSE2"/>
    <property type="match status" value="1"/>
</dbReference>
<protein>
    <recommendedName>
        <fullName evidence="4">peptidylprolyl isomerase</fullName>
        <ecNumber evidence="4">5.2.1.8</ecNumber>
    </recommendedName>
</protein>
<dbReference type="GO" id="GO:0061665">
    <property type="term" value="F:SUMO ligase activity"/>
    <property type="evidence" value="ECO:0007669"/>
    <property type="project" value="TreeGrafter"/>
</dbReference>
<dbReference type="Gene3D" id="3.30.40.10">
    <property type="entry name" value="Zinc/RING finger domain, C3HC4 (zinc finger)"/>
    <property type="match status" value="1"/>
</dbReference>
<feature type="region of interest" description="Disordered" evidence="13">
    <location>
        <begin position="1"/>
        <end position="41"/>
    </location>
</feature>
<dbReference type="GO" id="GO:0008270">
    <property type="term" value="F:zinc ion binding"/>
    <property type="evidence" value="ECO:0007669"/>
    <property type="project" value="UniProtKB-KW"/>
</dbReference>
<dbReference type="GO" id="GO:0030915">
    <property type="term" value="C:Smc5-Smc6 complex"/>
    <property type="evidence" value="ECO:0007669"/>
    <property type="project" value="InterPro"/>
</dbReference>
<sequence length="418" mass="47358">MPRLLQRTRRPDATPSGRSTADGAPLDLPPYEQPAYPMDERTKQKLASLISGRDSDSERRRYEAHLAKSSTYLFESVGSVNDILFARKRELASMVEKRRTKEIQEKSEAEINLEAYVAQLESAVGDLTDSSEEAMRWVIDSRAELEDQRAVLEIVLDGLNAQQSRPEPEPTRSKEKIKRRETGSGDGDDDDAASTHDMDEDMEDTKDAAAAAAPPITGVTELLESARRAKLEEYRALSPHRRYALNNDYISFKKNWHDALHPEDQVPLPDASTWFDEHGRPTKDMGRDADEDADLVVEREIIDLKCPLSLQVMKEPCSNHQCKHTFEKSAIVEFIRNSNGLAKCPVCSKDLRIKDLYLDEVILRKIKRAEQATRREVDDTSDIEADPDADSSLVVGRSTNIKKEKGEHRRRLEDIDDD</sequence>
<dbReference type="GO" id="GO:0003755">
    <property type="term" value="F:peptidyl-prolyl cis-trans isomerase activity"/>
    <property type="evidence" value="ECO:0007669"/>
    <property type="project" value="UniProtKB-KW"/>
</dbReference>